<feature type="transmembrane region" description="Helical" evidence="1">
    <location>
        <begin position="227"/>
        <end position="249"/>
    </location>
</feature>
<evidence type="ECO:0000313" key="4">
    <source>
        <dbReference type="EMBL" id="KAK1169933.1"/>
    </source>
</evidence>
<keyword evidence="1" id="KW-0812">Transmembrane</keyword>
<keyword evidence="1" id="KW-0472">Membrane</keyword>
<evidence type="ECO:0000256" key="2">
    <source>
        <dbReference type="SAM" id="SignalP"/>
    </source>
</evidence>
<dbReference type="EMBL" id="JAGXEW010000007">
    <property type="protein sequence ID" value="KAK1169933.1"/>
    <property type="molecule type" value="Genomic_DNA"/>
</dbReference>
<dbReference type="GO" id="GO:0005886">
    <property type="term" value="C:plasma membrane"/>
    <property type="evidence" value="ECO:0007669"/>
    <property type="project" value="TreeGrafter"/>
</dbReference>
<keyword evidence="4" id="KW-0675">Receptor</keyword>
<dbReference type="AlphaFoldDB" id="A0AAD8LLX0"/>
<evidence type="ECO:0000313" key="5">
    <source>
        <dbReference type="Proteomes" id="UP001230051"/>
    </source>
</evidence>
<evidence type="ECO:0000256" key="1">
    <source>
        <dbReference type="SAM" id="Phobius"/>
    </source>
</evidence>
<dbReference type="PANTHER" id="PTHR20859">
    <property type="entry name" value="INTERFERON/INTERLEUKIN RECEPTOR"/>
    <property type="match status" value="1"/>
</dbReference>
<proteinExistence type="predicted"/>
<keyword evidence="2" id="KW-0732">Signal</keyword>
<accession>A0AAD8LLX0</accession>
<dbReference type="InterPro" id="IPR013783">
    <property type="entry name" value="Ig-like_fold"/>
</dbReference>
<feature type="signal peptide" evidence="2">
    <location>
        <begin position="1"/>
        <end position="21"/>
    </location>
</feature>
<keyword evidence="1" id="KW-1133">Transmembrane helix</keyword>
<dbReference type="InterPro" id="IPR015373">
    <property type="entry name" value="Interferon/interleukin_rcp_dom"/>
</dbReference>
<dbReference type="PROSITE" id="PS50853">
    <property type="entry name" value="FN3"/>
    <property type="match status" value="1"/>
</dbReference>
<organism evidence="4 5">
    <name type="scientific">Acipenser oxyrinchus oxyrinchus</name>
    <dbReference type="NCBI Taxonomy" id="40147"/>
    <lineage>
        <taxon>Eukaryota</taxon>
        <taxon>Metazoa</taxon>
        <taxon>Chordata</taxon>
        <taxon>Craniata</taxon>
        <taxon>Vertebrata</taxon>
        <taxon>Euteleostomi</taxon>
        <taxon>Actinopterygii</taxon>
        <taxon>Chondrostei</taxon>
        <taxon>Acipenseriformes</taxon>
        <taxon>Acipenseridae</taxon>
        <taxon>Acipenser</taxon>
    </lineage>
</organism>
<dbReference type="SUPFAM" id="SSF49265">
    <property type="entry name" value="Fibronectin type III"/>
    <property type="match status" value="2"/>
</dbReference>
<feature type="chain" id="PRO_5042010561" evidence="2">
    <location>
        <begin position="22"/>
        <end position="331"/>
    </location>
</feature>
<dbReference type="InterPro" id="IPR050650">
    <property type="entry name" value="Type-II_Cytokine-TF_Rcpt"/>
</dbReference>
<keyword evidence="5" id="KW-1185">Reference proteome</keyword>
<dbReference type="Pfam" id="PF09294">
    <property type="entry name" value="Interfer-bind"/>
    <property type="match status" value="1"/>
</dbReference>
<feature type="domain" description="Fibronectin type-III" evidence="3">
    <location>
        <begin position="25"/>
        <end position="120"/>
    </location>
</feature>
<comment type="caution">
    <text evidence="4">The sequence shown here is derived from an EMBL/GenBank/DDBJ whole genome shotgun (WGS) entry which is preliminary data.</text>
</comment>
<reference evidence="4" key="1">
    <citation type="submission" date="2022-02" db="EMBL/GenBank/DDBJ databases">
        <title>Atlantic sturgeon de novo genome assembly.</title>
        <authorList>
            <person name="Stock M."/>
            <person name="Klopp C."/>
            <person name="Guiguen Y."/>
            <person name="Cabau C."/>
            <person name="Parinello H."/>
            <person name="Santidrian Yebra-Pimentel E."/>
            <person name="Kuhl H."/>
            <person name="Dirks R.P."/>
            <person name="Guessner J."/>
            <person name="Wuertz S."/>
            <person name="Du K."/>
            <person name="Schartl M."/>
        </authorList>
    </citation>
    <scope>NUCLEOTIDE SEQUENCE</scope>
    <source>
        <strain evidence="4">STURGEONOMICS-FGT-2020</strain>
        <tissue evidence="4">Whole blood</tissue>
    </source>
</reference>
<evidence type="ECO:0000259" key="3">
    <source>
        <dbReference type="PROSITE" id="PS50853"/>
    </source>
</evidence>
<dbReference type="GO" id="GO:0004896">
    <property type="term" value="F:cytokine receptor activity"/>
    <property type="evidence" value="ECO:0007669"/>
    <property type="project" value="TreeGrafter"/>
</dbReference>
<dbReference type="Gene3D" id="2.60.40.10">
    <property type="entry name" value="Immunoglobulins"/>
    <property type="match status" value="2"/>
</dbReference>
<dbReference type="Proteomes" id="UP001230051">
    <property type="component" value="Unassembled WGS sequence"/>
</dbReference>
<dbReference type="Pfam" id="PF01108">
    <property type="entry name" value="Tissue_fac"/>
    <property type="match status" value="1"/>
</dbReference>
<dbReference type="CDD" id="cd00063">
    <property type="entry name" value="FN3"/>
    <property type="match status" value="1"/>
</dbReference>
<name>A0AAD8LLX0_ACIOX</name>
<dbReference type="PANTHER" id="PTHR20859:SF85">
    <property type="entry name" value="INTERFERON ALPHA_BETA RECEPTOR 1 ISOFORM X1"/>
    <property type="match status" value="1"/>
</dbReference>
<protein>
    <submittedName>
        <fullName evidence="4">Interferon alpha/beta receptor 1a-like</fullName>
    </submittedName>
</protein>
<dbReference type="InterPro" id="IPR036116">
    <property type="entry name" value="FN3_sf"/>
</dbReference>
<sequence length="331" mass="37895">MTLNIICAVVLILAAITQGIARFPKPQNVKIKSLNLRSVLHWDPVSSKATAYDVEYKHVDFHQWSVIKQCESTDKTECDFTDSIRHHYNVTLRVRARSGSNTSAWVETEHFCPLSHTELGPPSVTLEVESRVLYVSISDPLENSTNQSLKHYYTQLKYQVTYWKEHEKMIELDPSPNTSIRLEELEPSAMYCVEVKTVEDYYHVNNQVGKPSKVDCKYIYDNDPTKVVVFVVLSAVVICFLVIGCFFLVRYTPGYVKDLLHPTWNVPDHIAEFLSRSSEELNVRCVSEEKFDAVSVLLDDSSRNTSSVQSYEQSNINDLIASDAEEDRRKN</sequence>
<gene>
    <name evidence="4" type="primary">IFNGR2</name>
    <name evidence="4" type="ORF">AOXY_G8845</name>
</gene>
<dbReference type="InterPro" id="IPR003961">
    <property type="entry name" value="FN3_dom"/>
</dbReference>